<dbReference type="InterPro" id="IPR002641">
    <property type="entry name" value="PNPLA_dom"/>
</dbReference>
<comment type="caution">
    <text evidence="5">The sequence shown here is derived from an EMBL/GenBank/DDBJ whole genome shotgun (WGS) entry which is preliminary data.</text>
</comment>
<dbReference type="PANTHER" id="PTHR32176:SF109">
    <property type="entry name" value="PATATIN-LIKE PROTEIN 2"/>
    <property type="match status" value="1"/>
</dbReference>
<dbReference type="Proteomes" id="UP001627284">
    <property type="component" value="Unassembled WGS sequence"/>
</dbReference>
<organism evidence="5 6">
    <name type="scientific">Solanum stoloniferum</name>
    <dbReference type="NCBI Taxonomy" id="62892"/>
    <lineage>
        <taxon>Eukaryota</taxon>
        <taxon>Viridiplantae</taxon>
        <taxon>Streptophyta</taxon>
        <taxon>Embryophyta</taxon>
        <taxon>Tracheophyta</taxon>
        <taxon>Spermatophyta</taxon>
        <taxon>Magnoliopsida</taxon>
        <taxon>eudicotyledons</taxon>
        <taxon>Gunneridae</taxon>
        <taxon>Pentapetalae</taxon>
        <taxon>asterids</taxon>
        <taxon>lamiids</taxon>
        <taxon>Solanales</taxon>
        <taxon>Solanaceae</taxon>
        <taxon>Solanoideae</taxon>
        <taxon>Solaneae</taxon>
        <taxon>Solanum</taxon>
    </lineage>
</organism>
<keyword evidence="6" id="KW-1185">Reference proteome</keyword>
<evidence type="ECO:0000259" key="4">
    <source>
        <dbReference type="PROSITE" id="PS51635"/>
    </source>
</evidence>
<feature type="domain" description="PNPLA" evidence="4">
    <location>
        <begin position="1"/>
        <end position="80"/>
    </location>
</feature>
<sequence length="255" mass="28341">MLLFQLLISRIYNLQFSPLLRSKKHSIMNAKLSDICIGTSAAPTYLPAHNFQTQSEDGKFHEFNLIDGAVTANNPTFIAISEVTKQIFEKTPYFKNFDEMKPANYGKFLVISIGTGSAKLEHKYDAKIASNWGIFGWLTDGGSNPIIDAFADASDDMVDYHISVVFQSVSSQKQYLRIQDDTLSGADSSVDISTKENMDKLVEIGTNLLKKPVSRVNLKTGLFEHLGTTGGTNEEALKEFAKLLSEEKRSRNSKV</sequence>
<dbReference type="GO" id="GO:0006629">
    <property type="term" value="P:lipid metabolic process"/>
    <property type="evidence" value="ECO:0007669"/>
    <property type="project" value="UniProtKB-KW"/>
</dbReference>
<dbReference type="AlphaFoldDB" id="A0ABD2S8S4"/>
<dbReference type="InterPro" id="IPR016035">
    <property type="entry name" value="Acyl_Trfase/lysoPLipase"/>
</dbReference>
<name>A0ABD2S8S4_9SOLN</name>
<keyword evidence="2" id="KW-0443">Lipid metabolism</keyword>
<reference evidence="5 6" key="1">
    <citation type="submission" date="2024-05" db="EMBL/GenBank/DDBJ databases">
        <title>De novo assembly of an allotetraploid wild potato.</title>
        <authorList>
            <person name="Hosaka A.J."/>
        </authorList>
    </citation>
    <scope>NUCLEOTIDE SEQUENCE [LARGE SCALE GENOMIC DNA]</scope>
    <source>
        <tissue evidence="5">Young leaves</tissue>
    </source>
</reference>
<gene>
    <name evidence="5" type="ORF">AABB24_028901</name>
</gene>
<dbReference type="Gene3D" id="3.40.1090.10">
    <property type="entry name" value="Cytosolic phospholipase A2 catalytic domain"/>
    <property type="match status" value="1"/>
</dbReference>
<evidence type="ECO:0000256" key="3">
    <source>
        <dbReference type="PROSITE-ProRule" id="PRU01161"/>
    </source>
</evidence>
<dbReference type="EMBL" id="JBJKTR010000016">
    <property type="protein sequence ID" value="KAL3340495.1"/>
    <property type="molecule type" value="Genomic_DNA"/>
</dbReference>
<comment type="caution">
    <text evidence="3">Lacks conserved residue(s) required for the propagation of feature annotation.</text>
</comment>
<comment type="similarity">
    <text evidence="1">Belongs to the patatin family.</text>
</comment>
<protein>
    <recommendedName>
        <fullName evidence="4">PNPLA domain-containing protein</fullName>
    </recommendedName>
</protein>
<evidence type="ECO:0000256" key="1">
    <source>
        <dbReference type="ARBA" id="ARBA00010240"/>
    </source>
</evidence>
<accession>A0ABD2S8S4</accession>
<evidence type="ECO:0000256" key="2">
    <source>
        <dbReference type="ARBA" id="ARBA00023098"/>
    </source>
</evidence>
<dbReference type="PROSITE" id="PS51635">
    <property type="entry name" value="PNPLA"/>
    <property type="match status" value="1"/>
</dbReference>
<feature type="short sequence motif" description="DGA/G" evidence="3">
    <location>
        <begin position="67"/>
        <end position="69"/>
    </location>
</feature>
<evidence type="ECO:0000313" key="5">
    <source>
        <dbReference type="EMBL" id="KAL3340495.1"/>
    </source>
</evidence>
<dbReference type="PANTHER" id="PTHR32176">
    <property type="entry name" value="XYLOSE ISOMERASE"/>
    <property type="match status" value="1"/>
</dbReference>
<proteinExistence type="inferred from homology"/>
<evidence type="ECO:0000313" key="6">
    <source>
        <dbReference type="Proteomes" id="UP001627284"/>
    </source>
</evidence>
<dbReference type="GO" id="GO:0016787">
    <property type="term" value="F:hydrolase activity"/>
    <property type="evidence" value="ECO:0007669"/>
    <property type="project" value="UniProtKB-ARBA"/>
</dbReference>
<dbReference type="SUPFAM" id="SSF52151">
    <property type="entry name" value="FabD/lysophospholipase-like"/>
    <property type="match status" value="1"/>
</dbReference>